<gene>
    <name evidence="1" type="ORF">O1611_g858</name>
</gene>
<protein>
    <submittedName>
        <fullName evidence="1">Uncharacterized protein</fullName>
    </submittedName>
</protein>
<accession>A0ACC2JZD3</accession>
<evidence type="ECO:0000313" key="1">
    <source>
        <dbReference type="EMBL" id="KAJ8132766.1"/>
    </source>
</evidence>
<sequence length="266" mass="30569">MAKLQSYNEMLSSKLNSIFDGLWTTRRQNLGERLLNEDAFEPERRSHGQESDSAKVEKVNIGFRGPLFSTLSRLPSWPLWLLLNFLLIIAIIAITKNIVSTPPTRLEEDVLTVDGKRFPRGQLSYSTQLLPLPCGNTPAEALERGCQFDLIATAWLPPRCIDFELVNEFLAEYQWEFFADNNGTERLPEDANTLGSYTGTIWTVNRWHVAHCLYMWKKLNRALVHGWQTDAETFQQRHTDHCTNTILKFRNPDGIQSIVEVIYPPC</sequence>
<comment type="caution">
    <text evidence="1">The sequence shown here is derived from an EMBL/GenBank/DDBJ whole genome shotgun (WGS) entry which is preliminary data.</text>
</comment>
<dbReference type="Proteomes" id="UP001153332">
    <property type="component" value="Unassembled WGS sequence"/>
</dbReference>
<evidence type="ECO:0000313" key="2">
    <source>
        <dbReference type="Proteomes" id="UP001153332"/>
    </source>
</evidence>
<proteinExistence type="predicted"/>
<dbReference type="EMBL" id="JAPUUL010000087">
    <property type="protein sequence ID" value="KAJ8132766.1"/>
    <property type="molecule type" value="Genomic_DNA"/>
</dbReference>
<reference evidence="1" key="1">
    <citation type="submission" date="2022-12" db="EMBL/GenBank/DDBJ databases">
        <title>Genome Sequence of Lasiodiplodia mahajangana.</title>
        <authorList>
            <person name="Buettner E."/>
        </authorList>
    </citation>
    <scope>NUCLEOTIDE SEQUENCE</scope>
    <source>
        <strain evidence="1">VT137</strain>
    </source>
</reference>
<keyword evidence="2" id="KW-1185">Reference proteome</keyword>
<name>A0ACC2JZD3_9PEZI</name>
<organism evidence="1 2">
    <name type="scientific">Lasiodiplodia mahajangana</name>
    <dbReference type="NCBI Taxonomy" id="1108764"/>
    <lineage>
        <taxon>Eukaryota</taxon>
        <taxon>Fungi</taxon>
        <taxon>Dikarya</taxon>
        <taxon>Ascomycota</taxon>
        <taxon>Pezizomycotina</taxon>
        <taxon>Dothideomycetes</taxon>
        <taxon>Dothideomycetes incertae sedis</taxon>
        <taxon>Botryosphaeriales</taxon>
        <taxon>Botryosphaeriaceae</taxon>
        <taxon>Lasiodiplodia</taxon>
    </lineage>
</organism>